<name>A0A8H7RSB6_9FUNG</name>
<protein>
    <submittedName>
        <fullName evidence="2">Uncharacterized protein</fullName>
    </submittedName>
</protein>
<evidence type="ECO:0000256" key="1">
    <source>
        <dbReference type="SAM" id="MobiDB-lite"/>
    </source>
</evidence>
<dbReference type="AlphaFoldDB" id="A0A8H7RSB6"/>
<dbReference type="Proteomes" id="UP000646827">
    <property type="component" value="Unassembled WGS sequence"/>
</dbReference>
<evidence type="ECO:0000313" key="3">
    <source>
        <dbReference type="Proteomes" id="UP000646827"/>
    </source>
</evidence>
<evidence type="ECO:0000313" key="2">
    <source>
        <dbReference type="EMBL" id="KAG2216317.1"/>
    </source>
</evidence>
<feature type="compositionally biased region" description="Polar residues" evidence="1">
    <location>
        <begin position="75"/>
        <end position="94"/>
    </location>
</feature>
<proteinExistence type="predicted"/>
<organism evidence="2 3">
    <name type="scientific">Circinella minor</name>
    <dbReference type="NCBI Taxonomy" id="1195481"/>
    <lineage>
        <taxon>Eukaryota</taxon>
        <taxon>Fungi</taxon>
        <taxon>Fungi incertae sedis</taxon>
        <taxon>Mucoromycota</taxon>
        <taxon>Mucoromycotina</taxon>
        <taxon>Mucoromycetes</taxon>
        <taxon>Mucorales</taxon>
        <taxon>Lichtheimiaceae</taxon>
        <taxon>Circinella</taxon>
    </lineage>
</organism>
<gene>
    <name evidence="2" type="ORF">INT45_009699</name>
</gene>
<keyword evidence="3" id="KW-1185">Reference proteome</keyword>
<accession>A0A8H7RSB6</accession>
<dbReference type="EMBL" id="JAEPRB010000423">
    <property type="protein sequence ID" value="KAG2216317.1"/>
    <property type="molecule type" value="Genomic_DNA"/>
</dbReference>
<sequence>MAHVQFIYEFNCIADDILTHNTPAEQPVDDVDTDLLRRTEMEWQGNTGGIQSLYQFGTSKDQEVDEEMTEVILTNVETDNTRSQSSSGKETATF</sequence>
<feature type="region of interest" description="Disordered" evidence="1">
    <location>
        <begin position="74"/>
        <end position="94"/>
    </location>
</feature>
<comment type="caution">
    <text evidence="2">The sequence shown here is derived from an EMBL/GenBank/DDBJ whole genome shotgun (WGS) entry which is preliminary data.</text>
</comment>
<reference evidence="2 3" key="1">
    <citation type="submission" date="2020-12" db="EMBL/GenBank/DDBJ databases">
        <title>Metabolic potential, ecology and presence of endohyphal bacteria is reflected in genomic diversity of Mucoromycotina.</title>
        <authorList>
            <person name="Muszewska A."/>
            <person name="Okrasinska A."/>
            <person name="Steczkiewicz K."/>
            <person name="Drgas O."/>
            <person name="Orlowska M."/>
            <person name="Perlinska-Lenart U."/>
            <person name="Aleksandrzak-Piekarczyk T."/>
            <person name="Szatraj K."/>
            <person name="Zielenkiewicz U."/>
            <person name="Pilsyk S."/>
            <person name="Malc E."/>
            <person name="Mieczkowski P."/>
            <person name="Kruszewska J.S."/>
            <person name="Biernat P."/>
            <person name="Pawlowska J."/>
        </authorList>
    </citation>
    <scope>NUCLEOTIDE SEQUENCE [LARGE SCALE GENOMIC DNA]</scope>
    <source>
        <strain evidence="2 3">CBS 142.35</strain>
    </source>
</reference>